<dbReference type="PANTHER" id="PTHR10010">
    <property type="entry name" value="SOLUTE CARRIER FAMILY 34 SODIUM PHOSPHATE , MEMBER 2-RELATED"/>
    <property type="match status" value="1"/>
</dbReference>
<feature type="transmembrane region" description="Helical" evidence="6">
    <location>
        <begin position="241"/>
        <end position="262"/>
    </location>
</feature>
<feature type="transmembrane region" description="Helical" evidence="6">
    <location>
        <begin position="79"/>
        <end position="101"/>
    </location>
</feature>
<protein>
    <submittedName>
        <fullName evidence="7">Na+/Pi-cotransporter</fullName>
    </submittedName>
</protein>
<dbReference type="GO" id="GO:0005436">
    <property type="term" value="F:sodium:phosphate symporter activity"/>
    <property type="evidence" value="ECO:0007669"/>
    <property type="project" value="InterPro"/>
</dbReference>
<comment type="caution">
    <text evidence="7">The sequence shown here is derived from an EMBL/GenBank/DDBJ whole genome shotgun (WGS) entry which is preliminary data.</text>
</comment>
<evidence type="ECO:0000256" key="4">
    <source>
        <dbReference type="ARBA" id="ARBA00022989"/>
    </source>
</evidence>
<organism evidence="7 8">
    <name type="scientific">Moorella mulderi DSM 14980</name>
    <dbReference type="NCBI Taxonomy" id="1122241"/>
    <lineage>
        <taxon>Bacteria</taxon>
        <taxon>Bacillati</taxon>
        <taxon>Bacillota</taxon>
        <taxon>Clostridia</taxon>
        <taxon>Neomoorellales</taxon>
        <taxon>Neomoorellaceae</taxon>
        <taxon>Neomoorella</taxon>
    </lineage>
</organism>
<reference evidence="7 8" key="1">
    <citation type="submission" date="2016-02" db="EMBL/GenBank/DDBJ databases">
        <title>Genome sequence of Moorella mulderi DSM 14980.</title>
        <authorList>
            <person name="Poehlein A."/>
            <person name="Daniel R."/>
        </authorList>
    </citation>
    <scope>NUCLEOTIDE SEQUENCE [LARGE SCALE GENOMIC DNA]</scope>
    <source>
        <strain evidence="7 8">DSM 14980</strain>
    </source>
</reference>
<dbReference type="NCBIfam" id="TIGR00704">
    <property type="entry name" value="NaPi_cotrn_rel"/>
    <property type="match status" value="1"/>
</dbReference>
<keyword evidence="3 6" id="KW-0812">Transmembrane</keyword>
<feature type="transmembrane region" description="Helical" evidence="6">
    <location>
        <begin position="173"/>
        <end position="195"/>
    </location>
</feature>
<dbReference type="RefSeq" id="WP_062282842.1">
    <property type="nucleotide sequence ID" value="NZ_LTBC01000003.1"/>
</dbReference>
<proteinExistence type="predicted"/>
<evidence type="ECO:0000256" key="5">
    <source>
        <dbReference type="ARBA" id="ARBA00023136"/>
    </source>
</evidence>
<keyword evidence="4 6" id="KW-1133">Transmembrane helix</keyword>
<evidence type="ECO:0000256" key="1">
    <source>
        <dbReference type="ARBA" id="ARBA00004651"/>
    </source>
</evidence>
<evidence type="ECO:0000313" key="8">
    <source>
        <dbReference type="Proteomes" id="UP000075670"/>
    </source>
</evidence>
<dbReference type="InterPro" id="IPR003841">
    <property type="entry name" value="Na/Pi_transpt"/>
</dbReference>
<dbReference type="GO" id="GO:0005886">
    <property type="term" value="C:plasma membrane"/>
    <property type="evidence" value="ECO:0007669"/>
    <property type="project" value="UniProtKB-SubCell"/>
</dbReference>
<accession>A0A151AYB9</accession>
<dbReference type="EMBL" id="LTBC01000003">
    <property type="protein sequence ID" value="KYH32631.1"/>
    <property type="molecule type" value="Genomic_DNA"/>
</dbReference>
<dbReference type="GO" id="GO:0044341">
    <property type="term" value="P:sodium-dependent phosphate transport"/>
    <property type="evidence" value="ECO:0007669"/>
    <property type="project" value="InterPro"/>
</dbReference>
<evidence type="ECO:0000256" key="2">
    <source>
        <dbReference type="ARBA" id="ARBA00022475"/>
    </source>
</evidence>
<dbReference type="Proteomes" id="UP000075670">
    <property type="component" value="Unassembled WGS sequence"/>
</dbReference>
<feature type="transmembrane region" description="Helical" evidence="6">
    <location>
        <begin position="6"/>
        <end position="29"/>
    </location>
</feature>
<keyword evidence="2" id="KW-1003">Cell membrane</keyword>
<keyword evidence="8" id="KW-1185">Reference proteome</keyword>
<dbReference type="OrthoDB" id="9763003at2"/>
<feature type="transmembrane region" description="Helical" evidence="6">
    <location>
        <begin position="49"/>
        <end position="73"/>
    </location>
</feature>
<evidence type="ECO:0000256" key="3">
    <source>
        <dbReference type="ARBA" id="ARBA00022692"/>
    </source>
</evidence>
<name>A0A151AYB9_9FIRM</name>
<dbReference type="InterPro" id="IPR004633">
    <property type="entry name" value="NaPi_cotrn-rel/YqeW-like"/>
</dbReference>
<feature type="transmembrane region" description="Helical" evidence="6">
    <location>
        <begin position="274"/>
        <end position="299"/>
    </location>
</feature>
<dbReference type="PANTHER" id="PTHR10010:SF46">
    <property type="entry name" value="SODIUM-DEPENDENT PHOSPHATE TRANSPORT PROTEIN 2B"/>
    <property type="match status" value="1"/>
</dbReference>
<dbReference type="PATRIC" id="fig|1122241.3.peg.1295"/>
<gene>
    <name evidence="7" type="ORF">MOMUL_12330</name>
</gene>
<evidence type="ECO:0000256" key="6">
    <source>
        <dbReference type="SAM" id="Phobius"/>
    </source>
</evidence>
<dbReference type="Pfam" id="PF02690">
    <property type="entry name" value="Na_Pi_cotrans"/>
    <property type="match status" value="2"/>
</dbReference>
<dbReference type="AlphaFoldDB" id="A0A151AYB9"/>
<sequence length="305" mass="31518">MLFPLLQFAAGVSLLLLGVQLLRQGLVALGRSYLEIMIRRATATPWQGFLWGTVATALVQSSTAVTVLTVGLVDGGVISFYQSLGVILGANVGTCVTVQFLALKLSKIALPALVTSIPLILAPSTRAAGTACLGSGLIFSSLDLMASSLLPFKDSPALLGLLSAAATSPWQGILAGTLLTGFLHSSSVVAGMAMVLAGHGVLPPLAALHIVLGANIGTCLTALIAALFSSRAAKRTALAHLVINAAGAILCLPFLPPALYFLNWLTPDLPRQVAHFHTLFNLVSSLAALPFAGLLAWLLETLLPD</sequence>
<comment type="subcellular location">
    <subcellularLocation>
        <location evidence="1">Cell membrane</location>
        <topology evidence="1">Multi-pass membrane protein</topology>
    </subcellularLocation>
</comment>
<keyword evidence="5 6" id="KW-0472">Membrane</keyword>
<feature type="transmembrane region" description="Helical" evidence="6">
    <location>
        <begin position="207"/>
        <end position="229"/>
    </location>
</feature>
<evidence type="ECO:0000313" key="7">
    <source>
        <dbReference type="EMBL" id="KYH32631.1"/>
    </source>
</evidence>
<dbReference type="NCBIfam" id="NF037997">
    <property type="entry name" value="Na_Pi_symport"/>
    <property type="match status" value="1"/>
</dbReference>